<dbReference type="OrthoDB" id="646010at2"/>
<keyword evidence="2" id="KW-1185">Reference proteome</keyword>
<dbReference type="EMBL" id="JMQI01000015">
    <property type="protein sequence ID" value="KDN22633.1"/>
    <property type="molecule type" value="Genomic_DNA"/>
</dbReference>
<dbReference type="AlphaFoldDB" id="A0A066UEL0"/>
<sequence>MSIDWSAGQVVTLRQGDTATLGELDDTQLYGVFLYNSAMSDGDAEVTVTWSNDPRHEPVTVTVPGTTQDQGPAVVRFLSGGDAAYISVAVGQDNPRAQVTAFICSVKLPIDGGGLHNQQLPDNGKAQRFQRLTRFYCVPAARWYSTTIRSDVDEFTCIRFTESFAQVTVVNKISDPAHRIQGIGEAEKMFTIETSGGATFQSKLEGDGAQQVWINADSVQDSEAATLVLQRL</sequence>
<gene>
    <name evidence="1" type="ORF">DV20_07915</name>
</gene>
<organism evidence="1 2">
    <name type="scientific">Amycolatopsis rifamycinica</name>
    <dbReference type="NCBI Taxonomy" id="287986"/>
    <lineage>
        <taxon>Bacteria</taxon>
        <taxon>Bacillati</taxon>
        <taxon>Actinomycetota</taxon>
        <taxon>Actinomycetes</taxon>
        <taxon>Pseudonocardiales</taxon>
        <taxon>Pseudonocardiaceae</taxon>
        <taxon>Amycolatopsis</taxon>
    </lineage>
</organism>
<proteinExistence type="predicted"/>
<protein>
    <submittedName>
        <fullName evidence="1">Uncharacterized protein</fullName>
    </submittedName>
</protein>
<reference evidence="1 2" key="1">
    <citation type="submission" date="2014-05" db="EMBL/GenBank/DDBJ databases">
        <title>Draft genome sequence of Amycolatopsis rifamycinica DSM 46095.</title>
        <authorList>
            <person name="Lal R."/>
            <person name="Saxena A."/>
            <person name="Kumari R."/>
            <person name="Mukherjee U."/>
            <person name="Singh P."/>
            <person name="Sangwan N."/>
            <person name="Mahato N.K."/>
        </authorList>
    </citation>
    <scope>NUCLEOTIDE SEQUENCE [LARGE SCALE GENOMIC DNA]</scope>
    <source>
        <strain evidence="1 2">DSM 46095</strain>
    </source>
</reference>
<comment type="caution">
    <text evidence="1">The sequence shown here is derived from an EMBL/GenBank/DDBJ whole genome shotgun (WGS) entry which is preliminary data.</text>
</comment>
<dbReference type="Proteomes" id="UP000027345">
    <property type="component" value="Unassembled WGS sequence"/>
</dbReference>
<dbReference type="eggNOG" id="ENOG502ZC85">
    <property type="taxonomic scope" value="Bacteria"/>
</dbReference>
<accession>A0A066UEL0</accession>
<evidence type="ECO:0000313" key="2">
    <source>
        <dbReference type="Proteomes" id="UP000027345"/>
    </source>
</evidence>
<dbReference type="RefSeq" id="WP_051735832.1">
    <property type="nucleotide sequence ID" value="NZ_JMQI01000015.1"/>
</dbReference>
<evidence type="ECO:0000313" key="1">
    <source>
        <dbReference type="EMBL" id="KDN22633.1"/>
    </source>
</evidence>
<name>A0A066UEL0_9PSEU</name>